<sequence length="61" mass="7368">MHSHYWILHLVDYYLECYNQPYQDLQGKFGYRHRSILLPKEGVELPSFPELTLDLTKVFPK</sequence>
<dbReference type="AlphaFoldDB" id="D7DW63"/>
<reference evidence="1 2" key="1">
    <citation type="journal article" date="2010" name="PLoS ONE">
        <title>Genome erosion in a nitrogen-fixing vertically transmitted endosymbiotic multicellular cyanobacterium.</title>
        <authorList>
            <person name="Ran L."/>
            <person name="Larsson J."/>
            <person name="Vigil-Stenman T."/>
            <person name="Nylander J.A."/>
            <person name="Ininbergs K."/>
            <person name="Zheng W.W."/>
            <person name="Lapidus A."/>
            <person name="Lowry S."/>
            <person name="Haselkorn R."/>
            <person name="Bergman B."/>
        </authorList>
    </citation>
    <scope>NUCLEOTIDE SEQUENCE [LARGE SCALE GENOMIC DNA]</scope>
    <source>
        <strain evidence="1 2">0708</strain>
    </source>
</reference>
<evidence type="ECO:0000313" key="1">
    <source>
        <dbReference type="EMBL" id="ADI65634.1"/>
    </source>
</evidence>
<keyword evidence="2" id="KW-1185">Reference proteome</keyword>
<dbReference type="HOGENOM" id="CLU_2918081_0_0_3"/>
<dbReference type="Proteomes" id="UP000001511">
    <property type="component" value="Chromosome"/>
</dbReference>
<name>D7DW63_NOSA0</name>
<dbReference type="eggNOG" id="COG4636">
    <property type="taxonomic scope" value="Bacteria"/>
</dbReference>
<organism evidence="1 2">
    <name type="scientific">Nostoc azollae (strain 0708)</name>
    <name type="common">Anabaena azollae (strain 0708)</name>
    <dbReference type="NCBI Taxonomy" id="551115"/>
    <lineage>
        <taxon>Bacteria</taxon>
        <taxon>Bacillati</taxon>
        <taxon>Cyanobacteriota</taxon>
        <taxon>Cyanophyceae</taxon>
        <taxon>Nostocales</taxon>
        <taxon>Nostocaceae</taxon>
        <taxon>Trichormus</taxon>
    </lineage>
</organism>
<dbReference type="EMBL" id="CP002059">
    <property type="protein sequence ID" value="ADI65634.1"/>
    <property type="molecule type" value="Genomic_DNA"/>
</dbReference>
<proteinExistence type="predicted"/>
<evidence type="ECO:0000313" key="2">
    <source>
        <dbReference type="Proteomes" id="UP000001511"/>
    </source>
</evidence>
<accession>D7DW63</accession>
<protein>
    <submittedName>
        <fullName evidence="1">Uncharacterized protein</fullName>
    </submittedName>
</protein>
<dbReference type="STRING" id="551115.Aazo_4250"/>
<dbReference type="KEGG" id="naz:Aazo_4250"/>
<gene>
    <name evidence="1" type="ordered locus">Aazo_4250</name>
</gene>